<evidence type="ECO:0008006" key="4">
    <source>
        <dbReference type="Google" id="ProtNLM"/>
    </source>
</evidence>
<name>A0A916VGF3_9BACL</name>
<feature type="compositionally biased region" description="Acidic residues" evidence="1">
    <location>
        <begin position="69"/>
        <end position="83"/>
    </location>
</feature>
<dbReference type="SUPFAM" id="SSF49265">
    <property type="entry name" value="Fibronectin type III"/>
    <property type="match status" value="1"/>
</dbReference>
<dbReference type="Proteomes" id="UP000654993">
    <property type="component" value="Unassembled WGS sequence"/>
</dbReference>
<sequence length="228" mass="24848">MSRKIFNLILIITVITSLVTGWVPAALEYNHYANVNPNLDSDTYVGDEFEDVSEELDDDLVIDHDVEEYMGSDQSSDEGEGDASVDPSHEDDSIEGEPSDNQNDEPVPDNVDENVDSGQLQNEDEGDESEDPSSGNENGVGEEPGDGQGNDPVADDDTDRQKPVENEEDQDNIPAEEPITEPINEEEPAANEDTTPPTIPSNLRYSDLTDTSVTLIWDASTDDVSVFG</sequence>
<dbReference type="InterPro" id="IPR036116">
    <property type="entry name" value="FN3_sf"/>
</dbReference>
<evidence type="ECO:0000256" key="1">
    <source>
        <dbReference type="SAM" id="MobiDB-lite"/>
    </source>
</evidence>
<feature type="compositionally biased region" description="Polar residues" evidence="1">
    <location>
        <begin position="193"/>
        <end position="207"/>
    </location>
</feature>
<protein>
    <recommendedName>
        <fullName evidence="4">Fibronectin type-III domain-containing protein</fullName>
    </recommendedName>
</protein>
<proteinExistence type="predicted"/>
<reference evidence="2" key="1">
    <citation type="submission" date="2020-08" db="EMBL/GenBank/DDBJ databases">
        <authorList>
            <person name="Uke A."/>
            <person name="Chhe C."/>
            <person name="Baramee S."/>
            <person name="Kosugi A."/>
        </authorList>
    </citation>
    <scope>NUCLEOTIDE SEQUENCE</scope>
    <source>
        <strain evidence="2">DA-C8</strain>
    </source>
</reference>
<evidence type="ECO:0000313" key="2">
    <source>
        <dbReference type="EMBL" id="GFR39352.1"/>
    </source>
</evidence>
<evidence type="ECO:0000313" key="3">
    <source>
        <dbReference type="Proteomes" id="UP000654993"/>
    </source>
</evidence>
<dbReference type="AlphaFoldDB" id="A0A916VGF3"/>
<organism evidence="2 3">
    <name type="scientific">Insulibacter thermoxylanivorax</name>
    <dbReference type="NCBI Taxonomy" id="2749268"/>
    <lineage>
        <taxon>Bacteria</taxon>
        <taxon>Bacillati</taxon>
        <taxon>Bacillota</taxon>
        <taxon>Bacilli</taxon>
        <taxon>Bacillales</taxon>
        <taxon>Paenibacillaceae</taxon>
        <taxon>Insulibacter</taxon>
    </lineage>
</organism>
<feature type="compositionally biased region" description="Acidic residues" evidence="1">
    <location>
        <begin position="92"/>
        <end position="115"/>
    </location>
</feature>
<feature type="compositionally biased region" description="Acidic residues" evidence="1">
    <location>
        <begin position="122"/>
        <end position="131"/>
    </location>
</feature>
<comment type="caution">
    <text evidence="2">The sequence shown here is derived from an EMBL/GenBank/DDBJ whole genome shotgun (WGS) entry which is preliminary data.</text>
</comment>
<feature type="compositionally biased region" description="Low complexity" evidence="1">
    <location>
        <begin position="172"/>
        <end position="182"/>
    </location>
</feature>
<dbReference type="RefSeq" id="WP_200967549.1">
    <property type="nucleotide sequence ID" value="NZ_BMAQ01000042.1"/>
</dbReference>
<reference evidence="2" key="2">
    <citation type="journal article" date="2021" name="Data Brief">
        <title>Draft genome sequence data of the facultative, thermophilic, xylanolytic bacterium Paenibacillus sp. strain DA-C8.</title>
        <authorList>
            <person name="Chhe C."/>
            <person name="Uke A."/>
            <person name="Baramee S."/>
            <person name="Ungkulpasvich U."/>
            <person name="Tachaapaikoon C."/>
            <person name="Pason P."/>
            <person name="Waeonukul R."/>
            <person name="Ratanakhanokchai K."/>
            <person name="Kosugi A."/>
        </authorList>
    </citation>
    <scope>NUCLEOTIDE SEQUENCE</scope>
    <source>
        <strain evidence="2">DA-C8</strain>
    </source>
</reference>
<feature type="region of interest" description="Disordered" evidence="1">
    <location>
        <begin position="69"/>
        <end position="207"/>
    </location>
</feature>
<accession>A0A916VGF3</accession>
<keyword evidence="3" id="KW-1185">Reference proteome</keyword>
<gene>
    <name evidence="2" type="ORF">PRECH8_26480</name>
</gene>
<dbReference type="EMBL" id="BMAQ01000042">
    <property type="protein sequence ID" value="GFR39352.1"/>
    <property type="molecule type" value="Genomic_DNA"/>
</dbReference>